<reference evidence="2" key="1">
    <citation type="submission" date="2018-06" db="EMBL/GenBank/DDBJ databases">
        <authorList>
            <person name="Cea G.-C."/>
            <person name="William W."/>
        </authorList>
    </citation>
    <scope>NUCLEOTIDE SEQUENCE [LARGE SCALE GENOMIC DNA]</scope>
    <source>
        <strain evidence="2">DB21MT-2</strain>
    </source>
</reference>
<evidence type="ECO:0000313" key="2">
    <source>
        <dbReference type="Proteomes" id="UP000250123"/>
    </source>
</evidence>
<dbReference type="AlphaFoldDB" id="A0A330LYJ4"/>
<sequence>MAFLTKFLTKIILTWISNEITTHILVSSLNYIIVIESIYSYILNVTNTENCKLLFNILYKQMGSSRYGLN</sequence>
<gene>
    <name evidence="1" type="ORF">SHEWBE_0671</name>
</gene>
<dbReference type="EMBL" id="LS483452">
    <property type="protein sequence ID" value="SQH74648.1"/>
    <property type="molecule type" value="Genomic_DNA"/>
</dbReference>
<name>A0A330LYJ4_9GAMM</name>
<proteinExistence type="predicted"/>
<dbReference type="Proteomes" id="UP000250123">
    <property type="component" value="Chromosome SHEWBE"/>
</dbReference>
<accession>A0A330LYJ4</accession>
<dbReference type="KEGG" id="sbk:SHEWBE_0671"/>
<organism evidence="1 2">
    <name type="scientific">Shewanella benthica</name>
    <dbReference type="NCBI Taxonomy" id="43661"/>
    <lineage>
        <taxon>Bacteria</taxon>
        <taxon>Pseudomonadati</taxon>
        <taxon>Pseudomonadota</taxon>
        <taxon>Gammaproteobacteria</taxon>
        <taxon>Alteromonadales</taxon>
        <taxon>Shewanellaceae</taxon>
        <taxon>Shewanella</taxon>
    </lineage>
</organism>
<evidence type="ECO:0000313" key="1">
    <source>
        <dbReference type="EMBL" id="SQH74648.1"/>
    </source>
</evidence>
<protein>
    <submittedName>
        <fullName evidence="1">Uncharacterized protein</fullName>
    </submittedName>
</protein>